<evidence type="ECO:0000313" key="2">
    <source>
        <dbReference type="EMBL" id="SNC59524.1"/>
    </source>
</evidence>
<organism evidence="2 3">
    <name type="scientific">Polynucleobacter victoriensis</name>
    <dbReference type="NCBI Taxonomy" id="2049319"/>
    <lineage>
        <taxon>Bacteria</taxon>
        <taxon>Pseudomonadati</taxon>
        <taxon>Pseudomonadota</taxon>
        <taxon>Betaproteobacteria</taxon>
        <taxon>Burkholderiales</taxon>
        <taxon>Burkholderiaceae</taxon>
        <taxon>Polynucleobacter</taxon>
    </lineage>
</organism>
<dbReference type="AlphaFoldDB" id="A0A212T173"/>
<dbReference type="RefSeq" id="WP_088811955.1">
    <property type="nucleotide sequence ID" value="NZ_FYEX01000001.1"/>
</dbReference>
<keyword evidence="3" id="KW-1185">Reference proteome</keyword>
<accession>A0A212T173</accession>
<evidence type="ECO:0000313" key="3">
    <source>
        <dbReference type="Proteomes" id="UP000197215"/>
    </source>
</evidence>
<keyword evidence="1" id="KW-0732">Signal</keyword>
<feature type="chain" id="PRO_5013324450" description="Lipoprotein" evidence="1">
    <location>
        <begin position="27"/>
        <end position="146"/>
    </location>
</feature>
<dbReference type="EMBL" id="FYEX01000001">
    <property type="protein sequence ID" value="SNC59524.1"/>
    <property type="molecule type" value="Genomic_DNA"/>
</dbReference>
<protein>
    <recommendedName>
        <fullName evidence="4">Lipoprotein</fullName>
    </recommendedName>
</protein>
<evidence type="ECO:0000256" key="1">
    <source>
        <dbReference type="SAM" id="SignalP"/>
    </source>
</evidence>
<evidence type="ECO:0008006" key="4">
    <source>
        <dbReference type="Google" id="ProtNLM"/>
    </source>
</evidence>
<name>A0A212T173_9BURK</name>
<feature type="signal peptide" evidence="1">
    <location>
        <begin position="1"/>
        <end position="26"/>
    </location>
</feature>
<dbReference type="OrthoDB" id="8913428at2"/>
<proteinExistence type="predicted"/>
<reference evidence="2 3" key="1">
    <citation type="submission" date="2017-06" db="EMBL/GenBank/DDBJ databases">
        <authorList>
            <person name="Kim H.J."/>
            <person name="Triplett B.A."/>
        </authorList>
    </citation>
    <scope>NUCLEOTIDE SEQUENCE [LARGE SCALE GENOMIC DNA]</scope>
    <source>
        <strain evidence="2 3">MWH-VicM1</strain>
    </source>
</reference>
<gene>
    <name evidence="2" type="ORF">SAMN06295916_0083</name>
</gene>
<dbReference type="PROSITE" id="PS51257">
    <property type="entry name" value="PROKAR_LIPOPROTEIN"/>
    <property type="match status" value="1"/>
</dbReference>
<sequence>MNKLLAALFCISVTLFSGCASTPMTNADGESIQDIQTKLLGDMPMPGGAKINNENTLILGSGDGWAGRVAIIAQQNSNETFTFFRDQFQKAGWTLVSSTKTKNSILVFIKKDRTATIEIEDAGWIGRTNVMLTVAPRSTVVPPVTK</sequence>
<dbReference type="Proteomes" id="UP000197215">
    <property type="component" value="Unassembled WGS sequence"/>
</dbReference>